<proteinExistence type="predicted"/>
<organism evidence="1">
    <name type="scientific">viral metagenome</name>
    <dbReference type="NCBI Taxonomy" id="1070528"/>
    <lineage>
        <taxon>unclassified sequences</taxon>
        <taxon>metagenomes</taxon>
        <taxon>organismal metagenomes</taxon>
    </lineage>
</organism>
<sequence>MSYSNLPYVVRVRVVYGCDQRKTLEFPPWRGIENEIDSKGNVDLFSDMLTKLIPLAWGDEDCELYAARLVKIPCVKEEYIGSLLEEFACDSYTEYCAETKTPSPKRGAELVFFMDTINAEVDNLLSPIPKRRTRY</sequence>
<evidence type="ECO:0000313" key="1">
    <source>
        <dbReference type="EMBL" id="QHU14328.1"/>
    </source>
</evidence>
<accession>A0A6C0KDE0</accession>
<dbReference type="EMBL" id="MN740839">
    <property type="protein sequence ID" value="QHU14328.1"/>
    <property type="molecule type" value="Genomic_DNA"/>
</dbReference>
<reference evidence="1" key="1">
    <citation type="journal article" date="2020" name="Nature">
        <title>Giant virus diversity and host interactions through global metagenomics.</title>
        <authorList>
            <person name="Schulz F."/>
            <person name="Roux S."/>
            <person name="Paez-Espino D."/>
            <person name="Jungbluth S."/>
            <person name="Walsh D.A."/>
            <person name="Denef V.J."/>
            <person name="McMahon K.D."/>
            <person name="Konstantinidis K.T."/>
            <person name="Eloe-Fadrosh E.A."/>
            <person name="Kyrpides N.C."/>
            <person name="Woyke T."/>
        </authorList>
    </citation>
    <scope>NUCLEOTIDE SEQUENCE</scope>
    <source>
        <strain evidence="1">GVMAG-S-1102113-118</strain>
    </source>
</reference>
<name>A0A6C0KDE0_9ZZZZ</name>
<dbReference type="AlphaFoldDB" id="A0A6C0KDE0"/>
<protein>
    <submittedName>
        <fullName evidence="1">Uncharacterized protein</fullName>
    </submittedName>
</protein>